<feature type="transmembrane region" description="Helical" evidence="1">
    <location>
        <begin position="137"/>
        <end position="156"/>
    </location>
</feature>
<dbReference type="Gene3D" id="1.20.144.10">
    <property type="entry name" value="Phosphatidic acid phosphatase type 2/haloperoxidase"/>
    <property type="match status" value="1"/>
</dbReference>
<keyword evidence="4" id="KW-1185">Reference proteome</keyword>
<dbReference type="Pfam" id="PF01569">
    <property type="entry name" value="PAP2"/>
    <property type="match status" value="1"/>
</dbReference>
<dbReference type="SUPFAM" id="SSF48317">
    <property type="entry name" value="Acid phosphatase/Vanadium-dependent haloperoxidase"/>
    <property type="match status" value="1"/>
</dbReference>
<dbReference type="SMART" id="SM00014">
    <property type="entry name" value="acidPPc"/>
    <property type="match status" value="1"/>
</dbReference>
<proteinExistence type="predicted"/>
<sequence>MGGMRSKTTYDGRARAVITLTVLVCLLVPVFGFQLCRSTVIPAAETRVLISLSKWPEVFHDCSAMFAFMFSTGGCVALLAMLGIIDFRFVRSLRTVLGDIIVAASPIVYVTGIKWLVERPRPITAAQSNLLPSDPSFPSGHTAGAVIVATMIILTVRNAAYRKMGDASGQYRGGGEASARSTSDNAEQNIIADYTKRAVLVCAILVVAVAASRLLLGVHFPTDVCTSAIVCPLISYTVWIIREHLRLAKEQRNNA</sequence>
<keyword evidence="1" id="KW-0812">Transmembrane</keyword>
<dbReference type="Proteomes" id="UP000529710">
    <property type="component" value="Unassembled WGS sequence"/>
</dbReference>
<evidence type="ECO:0000313" key="3">
    <source>
        <dbReference type="EMBL" id="NMM95623.1"/>
    </source>
</evidence>
<evidence type="ECO:0000313" key="4">
    <source>
        <dbReference type="Proteomes" id="UP000529710"/>
    </source>
</evidence>
<evidence type="ECO:0000256" key="1">
    <source>
        <dbReference type="SAM" id="Phobius"/>
    </source>
</evidence>
<feature type="transmembrane region" description="Helical" evidence="1">
    <location>
        <begin position="224"/>
        <end position="242"/>
    </location>
</feature>
<feature type="transmembrane region" description="Helical" evidence="1">
    <location>
        <begin position="96"/>
        <end position="117"/>
    </location>
</feature>
<protein>
    <submittedName>
        <fullName evidence="3">PAP2 family protein</fullName>
    </submittedName>
</protein>
<dbReference type="EMBL" id="JAAIIF010000006">
    <property type="protein sequence ID" value="NMM95623.1"/>
    <property type="molecule type" value="Genomic_DNA"/>
</dbReference>
<evidence type="ECO:0000259" key="2">
    <source>
        <dbReference type="SMART" id="SM00014"/>
    </source>
</evidence>
<keyword evidence="1" id="KW-1133">Transmembrane helix</keyword>
<dbReference type="InterPro" id="IPR000326">
    <property type="entry name" value="PAP2/HPO"/>
</dbReference>
<organism evidence="3 4">
    <name type="scientific">Bifidobacterium erythrocebi</name>
    <dbReference type="NCBI Taxonomy" id="2675325"/>
    <lineage>
        <taxon>Bacteria</taxon>
        <taxon>Bacillati</taxon>
        <taxon>Actinomycetota</taxon>
        <taxon>Actinomycetes</taxon>
        <taxon>Bifidobacteriales</taxon>
        <taxon>Bifidobacteriaceae</taxon>
        <taxon>Bifidobacterium</taxon>
    </lineage>
</organism>
<keyword evidence="1" id="KW-0472">Membrane</keyword>
<reference evidence="3 4" key="1">
    <citation type="submission" date="2020-02" db="EMBL/GenBank/DDBJ databases">
        <title>Characterization of phylogenetic diversity of novel bifidobacterial species isolated in Czech ZOOs.</title>
        <authorList>
            <person name="Lugli G.A."/>
            <person name="Vera N.B."/>
            <person name="Ventura M."/>
        </authorList>
    </citation>
    <scope>NUCLEOTIDE SEQUENCE [LARGE SCALE GENOMIC DNA]</scope>
    <source>
        <strain evidence="3 4">DSM 109960</strain>
    </source>
</reference>
<dbReference type="AlphaFoldDB" id="A0A7Y0ETB7"/>
<comment type="caution">
    <text evidence="3">The sequence shown here is derived from an EMBL/GenBank/DDBJ whole genome shotgun (WGS) entry which is preliminary data.</text>
</comment>
<dbReference type="PANTHER" id="PTHR14969">
    <property type="entry name" value="SPHINGOSINE-1-PHOSPHATE PHOSPHOHYDROLASE"/>
    <property type="match status" value="1"/>
</dbReference>
<name>A0A7Y0ETB7_9BIFI</name>
<feature type="transmembrane region" description="Helical" evidence="1">
    <location>
        <begin position="64"/>
        <end position="84"/>
    </location>
</feature>
<feature type="domain" description="Phosphatidic acid phosphatase type 2/haloperoxidase" evidence="2">
    <location>
        <begin position="97"/>
        <end position="239"/>
    </location>
</feature>
<dbReference type="InterPro" id="IPR036938">
    <property type="entry name" value="PAP2/HPO_sf"/>
</dbReference>
<dbReference type="PANTHER" id="PTHR14969:SF13">
    <property type="entry name" value="AT30094P"/>
    <property type="match status" value="1"/>
</dbReference>
<gene>
    <name evidence="3" type="ORF">G1C98_0359</name>
</gene>
<feature type="transmembrane region" description="Helical" evidence="1">
    <location>
        <begin position="198"/>
        <end position="218"/>
    </location>
</feature>
<accession>A0A7Y0ETB7</accession>